<dbReference type="InterPro" id="IPR013216">
    <property type="entry name" value="Methyltransf_11"/>
</dbReference>
<sequence>MLIKLALPNLFNNFVWSIRQDQENSTIDDIIGLKVEDDIDQGQQLTLEKITASGIVPGDFHYRPNPYAFTNHETFLAYVSNIDRNNYTIYMQPECHMQNMQELTEDLDFYYSNSITDNLLVKKITIDLAYLGITEEVQMVEGQFKFLLKYFARLPCLAIPCRLMDIEFKLVNYQMPPETYKQLNNFCQTGPFSVESHGQVNDMLNVKIFDGDYRCLNDIVVQNGLAFSSSLGVKSTIPPTIVTKNHEDQRKIQQSPCSIKPNENYVMNDYEDDASTGTQSVDTSTPTTSAYDDYEIEDYSTTSKTKGSTYKAPTSNATIQSDIQSNKKKITDKKQKNTMTQRNQLDSRNNENRTKLTVTINPNMLGAKRLFNLACSSLSHNKSRNQQQVSRSEISTSSKKLDEFANWMCSWSIEQSLWSSATYQNALLTYIDAQMSLNKWEDNSRINRRLKDLKVIFEFNGNYQSSNHPFNVTPTGLQQIIDRQKIKSYFDLGCGDGTITAGIGTYLGLTKENIFGGDVFEGQNNVITFVKLNENQSIINLPSNHVDLITSFVTFHHIAQLEKTLTELVRILRTGGYLILREHDCKNEYSLSAKYLNFVHAIMMIARVGEFADSPNNYNSKNQHVLDDYENTTDNWTQQKSRIIEYIKSIHYRTCDEWQQQLKNFGFHLCATLYYGGDGSSNPQKLFYAVYQLDKK</sequence>
<evidence type="ECO:0000313" key="5">
    <source>
        <dbReference type="Proteomes" id="UP000663882"/>
    </source>
</evidence>
<dbReference type="OrthoDB" id="506498at2759"/>
<dbReference type="Proteomes" id="UP000663882">
    <property type="component" value="Unassembled WGS sequence"/>
</dbReference>
<dbReference type="AlphaFoldDB" id="A0A813VSD3"/>
<dbReference type="SUPFAM" id="SSF53335">
    <property type="entry name" value="S-adenosyl-L-methionine-dependent methyltransferases"/>
    <property type="match status" value="1"/>
</dbReference>
<dbReference type="CDD" id="cd02440">
    <property type="entry name" value="AdoMet_MTases"/>
    <property type="match status" value="1"/>
</dbReference>
<evidence type="ECO:0000313" key="4">
    <source>
        <dbReference type="EMBL" id="CAF0923863.1"/>
    </source>
</evidence>
<feature type="domain" description="Methyltransferase type 11" evidence="2">
    <location>
        <begin position="491"/>
        <end position="580"/>
    </location>
</feature>
<evidence type="ECO:0000313" key="3">
    <source>
        <dbReference type="EMBL" id="CAF0841836.1"/>
    </source>
</evidence>
<proteinExistence type="predicted"/>
<dbReference type="InterPro" id="IPR029063">
    <property type="entry name" value="SAM-dependent_MTases_sf"/>
</dbReference>
<dbReference type="Proteomes" id="UP000663889">
    <property type="component" value="Unassembled WGS sequence"/>
</dbReference>
<dbReference type="GO" id="GO:0008757">
    <property type="term" value="F:S-adenosylmethionine-dependent methyltransferase activity"/>
    <property type="evidence" value="ECO:0007669"/>
    <property type="project" value="InterPro"/>
</dbReference>
<protein>
    <recommendedName>
        <fullName evidence="2">Methyltransferase type 11 domain-containing protein</fullName>
    </recommendedName>
</protein>
<evidence type="ECO:0000259" key="2">
    <source>
        <dbReference type="Pfam" id="PF08241"/>
    </source>
</evidence>
<comment type="caution">
    <text evidence="3">The sequence shown here is derived from an EMBL/GenBank/DDBJ whole genome shotgun (WGS) entry which is preliminary data.</text>
</comment>
<feature type="region of interest" description="Disordered" evidence="1">
    <location>
        <begin position="273"/>
        <end position="294"/>
    </location>
</feature>
<feature type="compositionally biased region" description="Polar residues" evidence="1">
    <location>
        <begin position="275"/>
        <end position="290"/>
    </location>
</feature>
<reference evidence="3" key="1">
    <citation type="submission" date="2021-02" db="EMBL/GenBank/DDBJ databases">
        <authorList>
            <person name="Nowell W R."/>
        </authorList>
    </citation>
    <scope>NUCLEOTIDE SEQUENCE</scope>
</reference>
<evidence type="ECO:0000256" key="1">
    <source>
        <dbReference type="SAM" id="MobiDB-lite"/>
    </source>
</evidence>
<name>A0A813VSD3_9BILA</name>
<dbReference type="Pfam" id="PF08241">
    <property type="entry name" value="Methyltransf_11"/>
    <property type="match status" value="1"/>
</dbReference>
<dbReference type="EMBL" id="CAJNOU010000228">
    <property type="protein sequence ID" value="CAF0923863.1"/>
    <property type="molecule type" value="Genomic_DNA"/>
</dbReference>
<organism evidence="3 5">
    <name type="scientific">Rotaria sordida</name>
    <dbReference type="NCBI Taxonomy" id="392033"/>
    <lineage>
        <taxon>Eukaryota</taxon>
        <taxon>Metazoa</taxon>
        <taxon>Spiralia</taxon>
        <taxon>Gnathifera</taxon>
        <taxon>Rotifera</taxon>
        <taxon>Eurotatoria</taxon>
        <taxon>Bdelloidea</taxon>
        <taxon>Philodinida</taxon>
        <taxon>Philodinidae</taxon>
        <taxon>Rotaria</taxon>
    </lineage>
</organism>
<dbReference type="InterPro" id="IPR035437">
    <property type="entry name" value="SNase_OB-fold_sf"/>
</dbReference>
<dbReference type="EMBL" id="CAJNOO010000175">
    <property type="protein sequence ID" value="CAF0841836.1"/>
    <property type="molecule type" value="Genomic_DNA"/>
</dbReference>
<gene>
    <name evidence="3" type="ORF">RFH988_LOCUS5988</name>
    <name evidence="4" type="ORF">SEV965_LOCUS6796</name>
</gene>
<dbReference type="Gene3D" id="3.40.50.150">
    <property type="entry name" value="Vaccinia Virus protein VP39"/>
    <property type="match status" value="1"/>
</dbReference>
<dbReference type="Gene3D" id="2.40.50.90">
    <property type="match status" value="1"/>
</dbReference>
<feature type="region of interest" description="Disordered" evidence="1">
    <location>
        <begin position="319"/>
        <end position="351"/>
    </location>
</feature>
<accession>A0A813VSD3</accession>